<evidence type="ECO:0000313" key="5">
    <source>
        <dbReference type="Proteomes" id="UP000660611"/>
    </source>
</evidence>
<keyword evidence="5" id="KW-1185">Reference proteome</keyword>
<dbReference type="InterPro" id="IPR037291">
    <property type="entry name" value="DUF4139"/>
</dbReference>
<evidence type="ECO:0000259" key="2">
    <source>
        <dbReference type="Pfam" id="PF13598"/>
    </source>
</evidence>
<comment type="caution">
    <text evidence="4">The sequence shown here is derived from an EMBL/GenBank/DDBJ whole genome shotgun (WGS) entry which is preliminary data.</text>
</comment>
<dbReference type="Pfam" id="PF13598">
    <property type="entry name" value="DUF4139"/>
    <property type="match status" value="1"/>
</dbReference>
<accession>A0A919PI78</accession>
<dbReference type="Proteomes" id="UP000660611">
    <property type="component" value="Unassembled WGS sequence"/>
</dbReference>
<proteinExistence type="predicted"/>
<evidence type="ECO:0008006" key="6">
    <source>
        <dbReference type="Google" id="ProtNLM"/>
    </source>
</evidence>
<protein>
    <recommendedName>
        <fullName evidence="6">Mucoidy inhibitor MuiA family protein</fullName>
    </recommendedName>
</protein>
<evidence type="ECO:0000313" key="4">
    <source>
        <dbReference type="EMBL" id="GIG43025.1"/>
    </source>
</evidence>
<organism evidence="4 5">
    <name type="scientific">Dactylosporangium siamense</name>
    <dbReference type="NCBI Taxonomy" id="685454"/>
    <lineage>
        <taxon>Bacteria</taxon>
        <taxon>Bacillati</taxon>
        <taxon>Actinomycetota</taxon>
        <taxon>Actinomycetes</taxon>
        <taxon>Micromonosporales</taxon>
        <taxon>Micromonosporaceae</taxon>
        <taxon>Dactylosporangium</taxon>
    </lineage>
</organism>
<name>A0A919PI78_9ACTN</name>
<dbReference type="EMBL" id="BONQ01000018">
    <property type="protein sequence ID" value="GIG43025.1"/>
    <property type="molecule type" value="Genomic_DNA"/>
</dbReference>
<evidence type="ECO:0000259" key="3">
    <source>
        <dbReference type="Pfam" id="PF13600"/>
    </source>
</evidence>
<dbReference type="InterPro" id="IPR011935">
    <property type="entry name" value="CHP02231"/>
</dbReference>
<feature type="region of interest" description="Disordered" evidence="1">
    <location>
        <begin position="22"/>
        <end position="58"/>
    </location>
</feature>
<dbReference type="InterPro" id="IPR025554">
    <property type="entry name" value="DUF4140"/>
</dbReference>
<sequence>MVSTSTTAYRSGYRVETREGSVSIRAILGPPPRKPARETRDAPTKARHSPDKAPNGHAAGVTACVTVRIVENSIVAVTVYPRQARVTRRGRTTLEAGEQVVEVGPLPLSMDGDSIRVSGRGAATVLGVDVVLRRQATPSDGTVTKVTEERRGLQDELAEIADTETVLRQRQTFLTTLGERASGAYARALASGDTAPDTVTAFTATMGGELTSVLADIRELQHRRTRVTERVAALDRQLLDLSGKREPDARYAVVALAVSAPGPVELDVSYQVPDAGWRSTYDVRLTGETLSLTWFGLVEQRTGEDWPECELALSTARASGVVAIPELQPWYLDPLLPPPPAPPMQSLGYGGAPGAAMPAASMAPAPRAAKLSLAQFDEAPPVQVAQARVEEGAVAATYRPARVVAVPADGTTSRATVLVLELATQLDHVAAPARSTDVHLRAVVTNTSQHTLPPGSAAVFHEADFVSRTTLATWAPGEELELALGLDDRVRVERELTRRTATKATLGSTRRREVEYRTSVGNYTGRPVRITVLDQLPVSRHDQITVKETVLEPQPAERTDLGVLTWRLVIPEGQTQTVRLGYRVETGKGIELSGWRE</sequence>
<dbReference type="PANTHER" id="PTHR31005">
    <property type="entry name" value="DUF4139 DOMAIN-CONTAINING PROTEIN"/>
    <property type="match status" value="1"/>
</dbReference>
<reference evidence="4" key="1">
    <citation type="submission" date="2021-01" db="EMBL/GenBank/DDBJ databases">
        <title>Whole genome shotgun sequence of Dactylosporangium siamense NBRC 106093.</title>
        <authorList>
            <person name="Komaki H."/>
            <person name="Tamura T."/>
        </authorList>
    </citation>
    <scope>NUCLEOTIDE SEQUENCE</scope>
    <source>
        <strain evidence="4">NBRC 106093</strain>
    </source>
</reference>
<gene>
    <name evidence="4" type="ORF">Dsi01nite_010660</name>
</gene>
<feature type="domain" description="DUF4140" evidence="3">
    <location>
        <begin position="77"/>
        <end position="174"/>
    </location>
</feature>
<dbReference type="Pfam" id="PF13600">
    <property type="entry name" value="DUF4140"/>
    <property type="match status" value="1"/>
</dbReference>
<dbReference type="NCBIfam" id="TIGR02231">
    <property type="entry name" value="mucoidy inhibitor MuiA family protein"/>
    <property type="match status" value="1"/>
</dbReference>
<feature type="compositionally biased region" description="Basic and acidic residues" evidence="1">
    <location>
        <begin position="35"/>
        <end position="51"/>
    </location>
</feature>
<dbReference type="AlphaFoldDB" id="A0A919PI78"/>
<evidence type="ECO:0000256" key="1">
    <source>
        <dbReference type="SAM" id="MobiDB-lite"/>
    </source>
</evidence>
<dbReference type="PANTHER" id="PTHR31005:SF8">
    <property type="entry name" value="DUF4139 DOMAIN-CONTAINING PROTEIN"/>
    <property type="match status" value="1"/>
</dbReference>
<feature type="domain" description="DUF4139" evidence="2">
    <location>
        <begin position="266"/>
        <end position="585"/>
    </location>
</feature>